<evidence type="ECO:0000313" key="2">
    <source>
        <dbReference type="Proteomes" id="UP000827976"/>
    </source>
</evidence>
<evidence type="ECO:0000313" key="1">
    <source>
        <dbReference type="EMBL" id="KAH7659466.1"/>
    </source>
</evidence>
<comment type="caution">
    <text evidence="1">The sequence shown here is derived from an EMBL/GenBank/DDBJ whole genome shotgun (WGS) entry which is preliminary data.</text>
</comment>
<gene>
    <name evidence="1" type="ORF">IHE45_16G033400</name>
</gene>
<organism evidence="1 2">
    <name type="scientific">Dioscorea alata</name>
    <name type="common">Purple yam</name>
    <dbReference type="NCBI Taxonomy" id="55571"/>
    <lineage>
        <taxon>Eukaryota</taxon>
        <taxon>Viridiplantae</taxon>
        <taxon>Streptophyta</taxon>
        <taxon>Embryophyta</taxon>
        <taxon>Tracheophyta</taxon>
        <taxon>Spermatophyta</taxon>
        <taxon>Magnoliopsida</taxon>
        <taxon>Liliopsida</taxon>
        <taxon>Dioscoreales</taxon>
        <taxon>Dioscoreaceae</taxon>
        <taxon>Dioscorea</taxon>
    </lineage>
</organism>
<accession>A0ACB7UGV9</accession>
<reference evidence="2" key="1">
    <citation type="journal article" date="2022" name="Nat. Commun.">
        <title>Chromosome evolution and the genetic basis of agronomically important traits in greater yam.</title>
        <authorList>
            <person name="Bredeson J.V."/>
            <person name="Lyons J.B."/>
            <person name="Oniyinde I.O."/>
            <person name="Okereke N.R."/>
            <person name="Kolade O."/>
            <person name="Nnabue I."/>
            <person name="Nwadili C.O."/>
            <person name="Hribova E."/>
            <person name="Parker M."/>
            <person name="Nwogha J."/>
            <person name="Shu S."/>
            <person name="Carlson J."/>
            <person name="Kariba R."/>
            <person name="Muthemba S."/>
            <person name="Knop K."/>
            <person name="Barton G.J."/>
            <person name="Sherwood A.V."/>
            <person name="Lopez-Montes A."/>
            <person name="Asiedu R."/>
            <person name="Jamnadass R."/>
            <person name="Muchugi A."/>
            <person name="Goodstein D."/>
            <person name="Egesi C.N."/>
            <person name="Featherston J."/>
            <person name="Asfaw A."/>
            <person name="Simpson G.G."/>
            <person name="Dolezel J."/>
            <person name="Hendre P.S."/>
            <person name="Van Deynze A."/>
            <person name="Kumar P.L."/>
            <person name="Obidiegwu J.E."/>
            <person name="Bhattacharjee R."/>
            <person name="Rokhsar D.S."/>
        </authorList>
    </citation>
    <scope>NUCLEOTIDE SEQUENCE [LARGE SCALE GENOMIC DNA]</scope>
    <source>
        <strain evidence="2">cv. TDa95/00328</strain>
    </source>
</reference>
<keyword evidence="2" id="KW-1185">Reference proteome</keyword>
<dbReference type="EMBL" id="CM037026">
    <property type="protein sequence ID" value="KAH7659466.1"/>
    <property type="molecule type" value="Genomic_DNA"/>
</dbReference>
<name>A0ACB7UGV9_DIOAL</name>
<dbReference type="Proteomes" id="UP000827976">
    <property type="component" value="Chromosome 16"/>
</dbReference>
<sequence length="208" mass="21121">MASSKSSATICDLFLIFNLLFFTFGTSFLVVPKLRPLPSLATSPRRVQPGCCHTPAPPPASPPSGNGGHGEPTPHPMTPPASPPSGNGGHGEPTPHPITPPASPPSGNGHGGPSPPAIPPSSGHCPVKPISFEGCNDVLHGSVDLNGQCCRLVNGSAGINAPLCLCTAIRAGSLKVNGTNNDVAISQIITRCEGPAPQGFRCLNETPI</sequence>
<proteinExistence type="predicted"/>
<protein>
    <submittedName>
        <fullName evidence="1">Bifunctional inhibitor/lipid-transfer protein/seed storage 2S albumin protein</fullName>
    </submittedName>
</protein>